<dbReference type="InterPro" id="IPR029062">
    <property type="entry name" value="Class_I_gatase-like"/>
</dbReference>
<dbReference type="EMBL" id="BAABXL010000001">
    <property type="protein sequence ID" value="GAA6268288.1"/>
    <property type="molecule type" value="Genomic_DNA"/>
</dbReference>
<sequence length="205" mass="22306">MNTVLMVLKNCYADWEAAYLAAGIQELGGEGFQLKTVSWSSDPVVSMGGFHVCADYSIDSCPKDFTGIILIGGTGWREEDAGKIKPILQEAENDAKVIGGICDAAAFLGTAGILNTVFHTCNDREDMKAWAGAVYSAEEKFIPRQCVRDRGIVTANGTAALEFARDVMLELQISDESTILKWYQFHKKGFYAQEGENSGNDKGIS</sequence>
<dbReference type="SUPFAM" id="SSF52317">
    <property type="entry name" value="Class I glutamine amidotransferase-like"/>
    <property type="match status" value="1"/>
</dbReference>
<dbReference type="Pfam" id="PF01965">
    <property type="entry name" value="DJ-1_PfpI"/>
    <property type="match status" value="1"/>
</dbReference>
<keyword evidence="3" id="KW-1185">Reference proteome</keyword>
<evidence type="ECO:0000313" key="2">
    <source>
        <dbReference type="EMBL" id="GAA6268288.1"/>
    </source>
</evidence>
<gene>
    <name evidence="2" type="ORF">F130042H8_13480</name>
</gene>
<dbReference type="RefSeq" id="WP_176254637.1">
    <property type="nucleotide sequence ID" value="NZ_BAABXL010000001.1"/>
</dbReference>
<evidence type="ECO:0000259" key="1">
    <source>
        <dbReference type="Pfam" id="PF01965"/>
    </source>
</evidence>
<reference evidence="2 3" key="1">
    <citation type="submission" date="2024-04" db="EMBL/GenBank/DDBJ databases">
        <title>Defined microbial consortia suppress multidrug-resistant proinflammatory Enterobacteriaceae via ecological control.</title>
        <authorList>
            <person name="Furuichi M."/>
            <person name="Kawaguchi T."/>
            <person name="Pust M."/>
            <person name="Yasuma K."/>
            <person name="Plichta D."/>
            <person name="Hasegawa N."/>
            <person name="Ohya T."/>
            <person name="Bhattarai S."/>
            <person name="Sasajima S."/>
            <person name="Aoto Y."/>
            <person name="Tuganbaev T."/>
            <person name="Yaginuma M."/>
            <person name="Ueda M."/>
            <person name="Okahashi N."/>
            <person name="Amafuji K."/>
            <person name="Kiridooshi Y."/>
            <person name="Sugita K."/>
            <person name="Strazar M."/>
            <person name="Skelly A."/>
            <person name="Suda W."/>
            <person name="Hattori M."/>
            <person name="Nakamoto N."/>
            <person name="Caballero S."/>
            <person name="Norman J."/>
            <person name="Olle B."/>
            <person name="Tanoue T."/>
            <person name="Arita M."/>
            <person name="Bucci V."/>
            <person name="Atarashi K."/>
            <person name="Xavier R."/>
            <person name="Honda K."/>
        </authorList>
    </citation>
    <scope>NUCLEOTIDE SEQUENCE [LARGE SCALE GENOMIC DNA]</scope>
    <source>
        <strain evidence="3">f13</strain>
    </source>
</reference>
<proteinExistence type="predicted"/>
<dbReference type="PANTHER" id="PTHR48094">
    <property type="entry name" value="PROTEIN/NUCLEIC ACID DEGLYCASE DJ-1-RELATED"/>
    <property type="match status" value="1"/>
</dbReference>
<dbReference type="Proteomes" id="UP001600894">
    <property type="component" value="Unassembled WGS sequence"/>
</dbReference>
<dbReference type="PANTHER" id="PTHR48094:SF19">
    <property type="entry name" value="DJ-1_PFPI DOMAIN-CONTAINING PROTEIN"/>
    <property type="match status" value="1"/>
</dbReference>
<accession>A0ABQ0AW96</accession>
<name>A0ABQ0AW96_9FIRM</name>
<keyword evidence="2" id="KW-0315">Glutamine amidotransferase</keyword>
<organism evidence="2 3">
    <name type="scientific">Enterocloster alcoholdehydrogenati</name>
    <dbReference type="NCBI Taxonomy" id="2547410"/>
    <lineage>
        <taxon>Bacteria</taxon>
        <taxon>Bacillati</taxon>
        <taxon>Bacillota</taxon>
        <taxon>Clostridia</taxon>
        <taxon>Lachnospirales</taxon>
        <taxon>Lachnospiraceae</taxon>
        <taxon>Enterocloster</taxon>
    </lineage>
</organism>
<protein>
    <submittedName>
        <fullName evidence="2">Type 1 glutamine amidotransferase family protein</fullName>
    </submittedName>
</protein>
<dbReference type="Gene3D" id="3.40.50.880">
    <property type="match status" value="1"/>
</dbReference>
<feature type="domain" description="DJ-1/PfpI" evidence="1">
    <location>
        <begin position="3"/>
        <end position="168"/>
    </location>
</feature>
<dbReference type="InterPro" id="IPR002818">
    <property type="entry name" value="DJ-1/PfpI"/>
</dbReference>
<comment type="caution">
    <text evidence="2">The sequence shown here is derived from an EMBL/GenBank/DDBJ whole genome shotgun (WGS) entry which is preliminary data.</text>
</comment>
<evidence type="ECO:0000313" key="3">
    <source>
        <dbReference type="Proteomes" id="UP001600894"/>
    </source>
</evidence>
<dbReference type="InterPro" id="IPR050325">
    <property type="entry name" value="Prot/Nucl_acid_deglycase"/>
</dbReference>